<dbReference type="SUPFAM" id="SSF53474">
    <property type="entry name" value="alpha/beta-Hydrolases"/>
    <property type="match status" value="1"/>
</dbReference>
<keyword evidence="1 3" id="KW-0378">Hydrolase</keyword>
<keyword evidence="4" id="KW-1185">Reference proteome</keyword>
<reference evidence="3 4" key="1">
    <citation type="submission" date="2020-08" db="EMBL/GenBank/DDBJ databases">
        <title>Genomic Encyclopedia of Type Strains, Phase IV (KMG-IV): sequencing the most valuable type-strain genomes for metagenomic binning, comparative biology and taxonomic classification.</title>
        <authorList>
            <person name="Goeker M."/>
        </authorList>
    </citation>
    <scope>NUCLEOTIDE SEQUENCE [LARGE SCALE GENOMIC DNA]</scope>
    <source>
        <strain evidence="3 4">DSM 26189</strain>
    </source>
</reference>
<dbReference type="Proteomes" id="UP000571950">
    <property type="component" value="Unassembled WGS sequence"/>
</dbReference>
<dbReference type="Gene3D" id="3.40.50.1820">
    <property type="entry name" value="alpha/beta hydrolase"/>
    <property type="match status" value="1"/>
</dbReference>
<name>A0A7W6BIM6_9SPHN</name>
<dbReference type="PANTHER" id="PTHR48081">
    <property type="entry name" value="AB HYDROLASE SUPERFAMILY PROTEIN C4A8.06C"/>
    <property type="match status" value="1"/>
</dbReference>
<dbReference type="AlphaFoldDB" id="A0A7W6BIM6"/>
<dbReference type="GO" id="GO:0004806">
    <property type="term" value="F:triacylglycerol lipase activity"/>
    <property type="evidence" value="ECO:0007669"/>
    <property type="project" value="UniProtKB-EC"/>
</dbReference>
<dbReference type="InterPro" id="IPR029058">
    <property type="entry name" value="AB_hydrolase_fold"/>
</dbReference>
<comment type="caution">
    <text evidence="3">The sequence shown here is derived from an EMBL/GenBank/DDBJ whole genome shotgun (WGS) entry which is preliminary data.</text>
</comment>
<evidence type="ECO:0000313" key="4">
    <source>
        <dbReference type="Proteomes" id="UP000571950"/>
    </source>
</evidence>
<evidence type="ECO:0000313" key="3">
    <source>
        <dbReference type="EMBL" id="MBB3925746.1"/>
    </source>
</evidence>
<evidence type="ECO:0000259" key="2">
    <source>
        <dbReference type="Pfam" id="PF07859"/>
    </source>
</evidence>
<accession>A0A7W6BIM6</accession>
<dbReference type="PANTHER" id="PTHR48081:SF8">
    <property type="entry name" value="ALPHA_BETA HYDROLASE FOLD-3 DOMAIN-CONTAINING PROTEIN-RELATED"/>
    <property type="match status" value="1"/>
</dbReference>
<dbReference type="EMBL" id="JACIDT010000004">
    <property type="protein sequence ID" value="MBB3925746.1"/>
    <property type="molecule type" value="Genomic_DNA"/>
</dbReference>
<dbReference type="EC" id="3.1.1.3" evidence="3"/>
<feature type="domain" description="Alpha/beta hydrolase fold-3" evidence="2">
    <location>
        <begin position="85"/>
        <end position="295"/>
    </location>
</feature>
<sequence>MRSRHLVDPELLPAVDGFPPMRFAYDTLAELRAMVESFAAAYQPPQDDGITREDHMVPGLNGGPDVRLLLFSGAAATDGAVRPAILYIHGGGFFSGKADLYEDWCRRLARETGALVAAVDYRKAPEAPHPAPMDDCHAALLWLHRSAAQLGIDPARIAVEGVSAGGALAAALALRTRDEGIAPPLAFQLLDYPMLDDRTGRDGAPRDPFAGDYVWTYDGNAFGWETLLGETVGTEGVSPYAAPARAASLEGLPPAFIGVGALDPLMRENVDYAMRLVQAGVPTQLAVYPGAYHGFDAFDGGQSAVGDEFRAARITALRRGLGVR</sequence>
<gene>
    <name evidence="3" type="ORF">GGR43_001461</name>
</gene>
<protein>
    <submittedName>
        <fullName evidence="3">Triacylglycerol lipase</fullName>
        <ecNumber evidence="3">3.1.1.3</ecNumber>
    </submittedName>
</protein>
<dbReference type="InterPro" id="IPR050300">
    <property type="entry name" value="GDXG_lipolytic_enzyme"/>
</dbReference>
<organism evidence="3 4">
    <name type="scientific">Sphingobium jiangsuense</name>
    <dbReference type="NCBI Taxonomy" id="870476"/>
    <lineage>
        <taxon>Bacteria</taxon>
        <taxon>Pseudomonadati</taxon>
        <taxon>Pseudomonadota</taxon>
        <taxon>Alphaproteobacteria</taxon>
        <taxon>Sphingomonadales</taxon>
        <taxon>Sphingomonadaceae</taxon>
        <taxon>Sphingobium</taxon>
    </lineage>
</organism>
<dbReference type="RefSeq" id="WP_188071302.1">
    <property type="nucleotide sequence ID" value="NZ_BSPS01000020.1"/>
</dbReference>
<evidence type="ECO:0000256" key="1">
    <source>
        <dbReference type="ARBA" id="ARBA00022801"/>
    </source>
</evidence>
<dbReference type="InterPro" id="IPR013094">
    <property type="entry name" value="AB_hydrolase_3"/>
</dbReference>
<proteinExistence type="predicted"/>
<dbReference type="Pfam" id="PF07859">
    <property type="entry name" value="Abhydrolase_3"/>
    <property type="match status" value="1"/>
</dbReference>